<feature type="transmembrane region" description="Helical" evidence="1">
    <location>
        <begin position="41"/>
        <end position="65"/>
    </location>
</feature>
<dbReference type="InterPro" id="IPR019421">
    <property type="entry name" value="7TM_GPCR_serpentine_rcpt_Srd"/>
</dbReference>
<gene>
    <name evidence="2" type="ORF">MENT_LOCUS4783</name>
</gene>
<feature type="transmembrane region" description="Helical" evidence="1">
    <location>
        <begin position="127"/>
        <end position="147"/>
    </location>
</feature>
<reference evidence="2 3" key="1">
    <citation type="submission" date="2020-08" db="EMBL/GenBank/DDBJ databases">
        <authorList>
            <person name="Koutsovoulos G."/>
            <person name="Danchin GJ E."/>
        </authorList>
    </citation>
    <scope>NUCLEOTIDE SEQUENCE [LARGE SCALE GENOMIC DNA]</scope>
</reference>
<evidence type="ECO:0000313" key="2">
    <source>
        <dbReference type="EMBL" id="CAD2135639.1"/>
    </source>
</evidence>
<organism evidence="2 3">
    <name type="scientific">Meloidogyne enterolobii</name>
    <name type="common">Root-knot nematode worm</name>
    <name type="synonym">Meloidogyne mayaguensis</name>
    <dbReference type="NCBI Taxonomy" id="390850"/>
    <lineage>
        <taxon>Eukaryota</taxon>
        <taxon>Metazoa</taxon>
        <taxon>Ecdysozoa</taxon>
        <taxon>Nematoda</taxon>
        <taxon>Chromadorea</taxon>
        <taxon>Rhabditida</taxon>
        <taxon>Tylenchina</taxon>
        <taxon>Tylenchomorpha</taxon>
        <taxon>Tylenchoidea</taxon>
        <taxon>Meloidogynidae</taxon>
        <taxon>Meloidogyninae</taxon>
        <taxon>Meloidogyne</taxon>
    </lineage>
</organism>
<proteinExistence type="predicted"/>
<dbReference type="AlphaFoldDB" id="A0A6V7TYA1"/>
<sequence length="251" mass="29403">MLPELYSIIISCVGLIGLFFNFLLIYLIIRYTMKEMEVYSKILLQTCIVDIIGIVLFVIVQPVFISDNGIGTVWEYGITHYLPNPWQFLSFILYAFMIRFTSVNVCSQFIFRYLTVVRSVNIRRRHYLAIIISVLLPIILLFTLSFLSNNPTPENEHLTNYELAQILEIDNYTMENYVVGMRTRPTNLSSISSKYATFLTFVTYSIIIICGIRIQYFVRCEYIGPNLEIMRKVNKQISIVLWSQVKNFRLF</sequence>
<keyword evidence="1" id="KW-0472">Membrane</keyword>
<comment type="caution">
    <text evidence="2">The sequence shown here is derived from an EMBL/GenBank/DDBJ whole genome shotgun (WGS) entry which is preliminary data.</text>
</comment>
<dbReference type="Gene3D" id="1.20.1070.10">
    <property type="entry name" value="Rhodopsin 7-helix transmembrane proteins"/>
    <property type="match status" value="1"/>
</dbReference>
<keyword evidence="1" id="KW-1133">Transmembrane helix</keyword>
<dbReference type="SUPFAM" id="SSF81321">
    <property type="entry name" value="Family A G protein-coupled receptor-like"/>
    <property type="match status" value="1"/>
</dbReference>
<keyword evidence="1" id="KW-0812">Transmembrane</keyword>
<evidence type="ECO:0000313" key="3">
    <source>
        <dbReference type="Proteomes" id="UP000580250"/>
    </source>
</evidence>
<name>A0A6V7TYA1_MELEN</name>
<dbReference type="Proteomes" id="UP000580250">
    <property type="component" value="Unassembled WGS sequence"/>
</dbReference>
<dbReference type="EMBL" id="CAJEWN010000017">
    <property type="protein sequence ID" value="CAD2135639.1"/>
    <property type="molecule type" value="Genomic_DNA"/>
</dbReference>
<protein>
    <submittedName>
        <fullName evidence="2">Uncharacterized protein</fullName>
    </submittedName>
</protein>
<feature type="transmembrane region" description="Helical" evidence="1">
    <location>
        <begin position="195"/>
        <end position="214"/>
    </location>
</feature>
<dbReference type="PANTHER" id="PTHR22943:SF248">
    <property type="entry name" value="SEVEN TM RECEPTOR"/>
    <property type="match status" value="1"/>
</dbReference>
<dbReference type="OrthoDB" id="5792434at2759"/>
<feature type="transmembrane region" description="Helical" evidence="1">
    <location>
        <begin position="85"/>
        <end position="106"/>
    </location>
</feature>
<dbReference type="PANTHER" id="PTHR22943">
    <property type="entry name" value="7-TRANSMEMBRANE DOMAIN RECEPTOR C.ELEGANS"/>
    <property type="match status" value="1"/>
</dbReference>
<feature type="transmembrane region" description="Helical" evidence="1">
    <location>
        <begin position="6"/>
        <end position="29"/>
    </location>
</feature>
<evidence type="ECO:0000256" key="1">
    <source>
        <dbReference type="SAM" id="Phobius"/>
    </source>
</evidence>
<dbReference type="Pfam" id="PF10317">
    <property type="entry name" value="7TM_GPCR_Srd"/>
    <property type="match status" value="1"/>
</dbReference>
<accession>A0A6V7TYA1</accession>